<gene>
    <name evidence="2" type="ORF">C9I94_03405</name>
</gene>
<keyword evidence="3" id="KW-1185">Reference proteome</keyword>
<accession>A0A2T3PCW4</accession>
<dbReference type="Pfam" id="PF14023">
    <property type="entry name" value="Bestrophin-like"/>
    <property type="match status" value="1"/>
</dbReference>
<organism evidence="2 3">
    <name type="scientific">Photobacterium swingsii</name>
    <dbReference type="NCBI Taxonomy" id="680026"/>
    <lineage>
        <taxon>Bacteria</taxon>
        <taxon>Pseudomonadati</taxon>
        <taxon>Pseudomonadota</taxon>
        <taxon>Gammaproteobacteria</taxon>
        <taxon>Vibrionales</taxon>
        <taxon>Vibrionaceae</taxon>
        <taxon>Photobacterium</taxon>
    </lineage>
</organism>
<protein>
    <recommendedName>
        <fullName evidence="4">DUF4239 domain-containing protein</fullName>
    </recommendedName>
</protein>
<keyword evidence="1" id="KW-0472">Membrane</keyword>
<dbReference type="EMBL" id="PYLZ01000001">
    <property type="protein sequence ID" value="PSW27039.1"/>
    <property type="molecule type" value="Genomic_DNA"/>
</dbReference>
<proteinExistence type="predicted"/>
<comment type="caution">
    <text evidence="2">The sequence shown here is derived from an EMBL/GenBank/DDBJ whole genome shotgun (WGS) entry which is preliminary data.</text>
</comment>
<keyword evidence="1" id="KW-1133">Transmembrane helix</keyword>
<sequence length="289" mass="32698">MSVVIESLPTFVGLATVISLSALVAVLFTTLIHYTVHPARTDENAQLCSTLSTRLGAIQAFILALAFNSVFSEYNELRESIDQEAMVISLVLEDLSEELPAEHALPSIATLANYVYAVIEEDWITKDPLASSLTADHALYDLRRLMDAIPRNPDIVATTTEIDKLLDEIERLRMQRLFDYDDDLPPLFWVMVIGLFFLALIPMSYFKQTKVSMFYLSAYGAATGMVMYAILIYSQPFQTSLTVGNQPFQQILHSIEEEYTLQQRLLDDPDDLRLPEVKSMQATPYPRER</sequence>
<feature type="transmembrane region" description="Helical" evidence="1">
    <location>
        <begin position="12"/>
        <end position="34"/>
    </location>
</feature>
<evidence type="ECO:0000313" key="3">
    <source>
        <dbReference type="Proteomes" id="UP000240481"/>
    </source>
</evidence>
<keyword evidence="1" id="KW-0812">Transmembrane</keyword>
<dbReference type="Proteomes" id="UP000240481">
    <property type="component" value="Unassembled WGS sequence"/>
</dbReference>
<dbReference type="OrthoDB" id="9776669at2"/>
<reference evidence="2 3" key="1">
    <citation type="submission" date="2018-01" db="EMBL/GenBank/DDBJ databases">
        <title>Whole genome sequencing of Histamine producing bacteria.</title>
        <authorList>
            <person name="Butler K."/>
        </authorList>
    </citation>
    <scope>NUCLEOTIDE SEQUENCE [LARGE SCALE GENOMIC DNA]</scope>
    <source>
        <strain evidence="2 3">DSM 24669</strain>
    </source>
</reference>
<dbReference type="AlphaFoldDB" id="A0A2T3PCW4"/>
<evidence type="ECO:0000313" key="2">
    <source>
        <dbReference type="EMBL" id="PSW27039.1"/>
    </source>
</evidence>
<dbReference type="InterPro" id="IPR025333">
    <property type="entry name" value="DUF4239"/>
</dbReference>
<name>A0A2T3PCW4_9GAMM</name>
<feature type="transmembrane region" description="Helical" evidence="1">
    <location>
        <begin position="213"/>
        <end position="233"/>
    </location>
</feature>
<evidence type="ECO:0008006" key="4">
    <source>
        <dbReference type="Google" id="ProtNLM"/>
    </source>
</evidence>
<feature type="transmembrane region" description="Helical" evidence="1">
    <location>
        <begin position="187"/>
        <end position="206"/>
    </location>
</feature>
<evidence type="ECO:0000256" key="1">
    <source>
        <dbReference type="SAM" id="Phobius"/>
    </source>
</evidence>